<organism evidence="1 2">
    <name type="scientific">Parachitinimonas caeni</name>
    <dbReference type="NCBI Taxonomy" id="3031301"/>
    <lineage>
        <taxon>Bacteria</taxon>
        <taxon>Pseudomonadati</taxon>
        <taxon>Pseudomonadota</taxon>
        <taxon>Betaproteobacteria</taxon>
        <taxon>Neisseriales</taxon>
        <taxon>Chitinibacteraceae</taxon>
        <taxon>Parachitinimonas</taxon>
    </lineage>
</organism>
<protein>
    <submittedName>
        <fullName evidence="1">Uncharacterized protein</fullName>
    </submittedName>
</protein>
<evidence type="ECO:0000313" key="2">
    <source>
        <dbReference type="Proteomes" id="UP001172778"/>
    </source>
</evidence>
<comment type="caution">
    <text evidence="1">The sequence shown here is derived from an EMBL/GenBank/DDBJ whole genome shotgun (WGS) entry which is preliminary data.</text>
</comment>
<dbReference type="RefSeq" id="WP_284102143.1">
    <property type="nucleotide sequence ID" value="NZ_JARRAF010000025.1"/>
</dbReference>
<gene>
    <name evidence="1" type="ORF">PZA18_17380</name>
</gene>
<sequence length="136" mass="15916">MSFSYILRSKNEWLAQTRQYQHSLELTGWNSLSGGWVDLERDLYFFVIGRESNRERLPGEYFLFIGENCITIRAYDNFFWSDAGGFVSELLIENISFSDGFDFDQDMIIEMVTEVWRLSESSVANCPILDVFVKFS</sequence>
<accession>A0ABT7E1A7</accession>
<dbReference type="EMBL" id="JARRAF010000025">
    <property type="protein sequence ID" value="MDK2125829.1"/>
    <property type="molecule type" value="Genomic_DNA"/>
</dbReference>
<reference evidence="1" key="1">
    <citation type="submission" date="2023-03" db="EMBL/GenBank/DDBJ databases">
        <title>Chitinimonas shenzhenensis gen. nov., sp. nov., a novel member of family Burkholderiaceae isolated from activated sludge collected in Shen Zhen, China.</title>
        <authorList>
            <person name="Wang X."/>
        </authorList>
    </citation>
    <scope>NUCLEOTIDE SEQUENCE</scope>
    <source>
        <strain evidence="1">DQS-5</strain>
    </source>
</reference>
<name>A0ABT7E1A7_9NEIS</name>
<evidence type="ECO:0000313" key="1">
    <source>
        <dbReference type="EMBL" id="MDK2125829.1"/>
    </source>
</evidence>
<keyword evidence="2" id="KW-1185">Reference proteome</keyword>
<dbReference type="Proteomes" id="UP001172778">
    <property type="component" value="Unassembled WGS sequence"/>
</dbReference>
<proteinExistence type="predicted"/>